<dbReference type="AlphaFoldDB" id="A0A4U0GU56"/>
<comment type="caution">
    <text evidence="6">The sequence shown here is derived from an EMBL/GenBank/DDBJ whole genome shotgun (WGS) entry which is preliminary data.</text>
</comment>
<proteinExistence type="inferred from homology"/>
<evidence type="ECO:0000259" key="5">
    <source>
        <dbReference type="SMART" id="SM00421"/>
    </source>
</evidence>
<dbReference type="RefSeq" id="WP_136822387.1">
    <property type="nucleotide sequence ID" value="NZ_BMJX01000007.1"/>
</dbReference>
<dbReference type="InterPro" id="IPR036388">
    <property type="entry name" value="WH-like_DNA-bd_sf"/>
</dbReference>
<feature type="domain" description="HTH luxR-type" evidence="5">
    <location>
        <begin position="130"/>
        <end position="188"/>
    </location>
</feature>
<dbReference type="Proteomes" id="UP000309872">
    <property type="component" value="Unassembled WGS sequence"/>
</dbReference>
<dbReference type="InterPro" id="IPR013249">
    <property type="entry name" value="RNA_pol_sigma70_r4_t2"/>
</dbReference>
<dbReference type="SUPFAM" id="SSF88659">
    <property type="entry name" value="Sigma3 and sigma4 domains of RNA polymerase sigma factors"/>
    <property type="match status" value="1"/>
</dbReference>
<dbReference type="GO" id="GO:0016987">
    <property type="term" value="F:sigma factor activity"/>
    <property type="evidence" value="ECO:0007669"/>
    <property type="project" value="UniProtKB-KW"/>
</dbReference>
<dbReference type="OrthoDB" id="665981at2"/>
<evidence type="ECO:0000313" key="7">
    <source>
        <dbReference type="Proteomes" id="UP000309872"/>
    </source>
</evidence>
<evidence type="ECO:0000256" key="1">
    <source>
        <dbReference type="ARBA" id="ARBA00010641"/>
    </source>
</evidence>
<dbReference type="Gene3D" id="1.10.10.10">
    <property type="entry name" value="Winged helix-like DNA-binding domain superfamily/Winged helix DNA-binding domain"/>
    <property type="match status" value="1"/>
</dbReference>
<dbReference type="Gene3D" id="1.10.1740.10">
    <property type="match status" value="1"/>
</dbReference>
<evidence type="ECO:0000256" key="4">
    <source>
        <dbReference type="ARBA" id="ARBA00023163"/>
    </source>
</evidence>
<name>A0A4U0GU56_9SPHI</name>
<evidence type="ECO:0000256" key="3">
    <source>
        <dbReference type="ARBA" id="ARBA00023082"/>
    </source>
</evidence>
<dbReference type="InterPro" id="IPR013325">
    <property type="entry name" value="RNA_pol_sigma_r2"/>
</dbReference>
<accession>A0A4U0GU56</accession>
<protein>
    <submittedName>
        <fullName evidence="6">RNA polymerase sigma-70 factor</fullName>
    </submittedName>
</protein>
<reference evidence="6 7" key="1">
    <citation type="submission" date="2019-04" db="EMBL/GenBank/DDBJ databases">
        <title>Sphingobacterium olei sp. nov., isolated from oil-contaminated soil.</title>
        <authorList>
            <person name="Liu B."/>
        </authorList>
    </citation>
    <scope>NUCLEOTIDE SEQUENCE [LARGE SCALE GENOMIC DNA]</scope>
    <source>
        <strain evidence="6 7">Y3L14</strain>
    </source>
</reference>
<dbReference type="InterPro" id="IPR013324">
    <property type="entry name" value="RNA_pol_sigma_r3/r4-like"/>
</dbReference>
<dbReference type="Pfam" id="PF08281">
    <property type="entry name" value="Sigma70_r4_2"/>
    <property type="match status" value="1"/>
</dbReference>
<dbReference type="InterPro" id="IPR039425">
    <property type="entry name" value="RNA_pol_sigma-70-like"/>
</dbReference>
<dbReference type="GO" id="GO:0003677">
    <property type="term" value="F:DNA binding"/>
    <property type="evidence" value="ECO:0007669"/>
    <property type="project" value="InterPro"/>
</dbReference>
<dbReference type="GO" id="GO:0006352">
    <property type="term" value="P:DNA-templated transcription initiation"/>
    <property type="evidence" value="ECO:0007669"/>
    <property type="project" value="InterPro"/>
</dbReference>
<gene>
    <name evidence="6" type="ORF">FAZ19_19200</name>
</gene>
<keyword evidence="2" id="KW-0805">Transcription regulation</keyword>
<dbReference type="NCBIfam" id="TIGR02985">
    <property type="entry name" value="Sig70_bacteroi1"/>
    <property type="match status" value="1"/>
</dbReference>
<dbReference type="PANTHER" id="PTHR43133">
    <property type="entry name" value="RNA POLYMERASE ECF-TYPE SIGMA FACTO"/>
    <property type="match status" value="1"/>
</dbReference>
<keyword evidence="4" id="KW-0804">Transcription</keyword>
<dbReference type="PANTHER" id="PTHR43133:SF46">
    <property type="entry name" value="RNA POLYMERASE SIGMA-70 FACTOR ECF SUBFAMILY"/>
    <property type="match status" value="1"/>
</dbReference>
<dbReference type="InterPro" id="IPR007627">
    <property type="entry name" value="RNA_pol_sigma70_r2"/>
</dbReference>
<keyword evidence="3" id="KW-0731">Sigma factor</keyword>
<dbReference type="EMBL" id="SUKA01000007">
    <property type="protein sequence ID" value="TJY62601.1"/>
    <property type="molecule type" value="Genomic_DNA"/>
</dbReference>
<evidence type="ECO:0000256" key="2">
    <source>
        <dbReference type="ARBA" id="ARBA00023015"/>
    </source>
</evidence>
<dbReference type="InterPro" id="IPR000792">
    <property type="entry name" value="Tscrpt_reg_LuxR_C"/>
</dbReference>
<dbReference type="InterPro" id="IPR014327">
    <property type="entry name" value="RNA_pol_sigma70_bacteroid"/>
</dbReference>
<dbReference type="SMART" id="SM00421">
    <property type="entry name" value="HTH_LUXR"/>
    <property type="match status" value="1"/>
</dbReference>
<evidence type="ECO:0000313" key="6">
    <source>
        <dbReference type="EMBL" id="TJY62601.1"/>
    </source>
</evidence>
<dbReference type="InterPro" id="IPR014284">
    <property type="entry name" value="RNA_pol_sigma-70_dom"/>
</dbReference>
<dbReference type="Pfam" id="PF04542">
    <property type="entry name" value="Sigma70_r2"/>
    <property type="match status" value="1"/>
</dbReference>
<keyword evidence="7" id="KW-1185">Reference proteome</keyword>
<dbReference type="NCBIfam" id="TIGR02937">
    <property type="entry name" value="sigma70-ECF"/>
    <property type="match status" value="1"/>
</dbReference>
<sequence length="190" mass="22596">MEKITKSDYDHLLASIAADDQKSFSMLYDLFCPDLTRHVLSKVNEISVAEDIVHDLFLSLWKNRKNLLEIESLPAYLFSSCRYLVLAYYRKRATQEKYVDFLDYEFADSSLAIEDRLYYRYILDMIESEIENLPEKCREIFKLSRSSFLTNRQIAEKLAISESTVENHINKAIKRLRTITKKHFLFFLFF</sequence>
<comment type="similarity">
    <text evidence="1">Belongs to the sigma-70 factor family. ECF subfamily.</text>
</comment>
<organism evidence="6 7">
    <name type="scientific">Sphingobacterium alkalisoli</name>
    <dbReference type="NCBI Taxonomy" id="1874115"/>
    <lineage>
        <taxon>Bacteria</taxon>
        <taxon>Pseudomonadati</taxon>
        <taxon>Bacteroidota</taxon>
        <taxon>Sphingobacteriia</taxon>
        <taxon>Sphingobacteriales</taxon>
        <taxon>Sphingobacteriaceae</taxon>
        <taxon>Sphingobacterium</taxon>
    </lineage>
</organism>
<dbReference type="SUPFAM" id="SSF88946">
    <property type="entry name" value="Sigma2 domain of RNA polymerase sigma factors"/>
    <property type="match status" value="1"/>
</dbReference>